<evidence type="ECO:0000313" key="3">
    <source>
        <dbReference type="Proteomes" id="UP000326944"/>
    </source>
</evidence>
<accession>A0A5P8P2Q5</accession>
<keyword evidence="3" id="KW-1185">Reference proteome</keyword>
<evidence type="ECO:0008006" key="4">
    <source>
        <dbReference type="Google" id="ProtNLM"/>
    </source>
</evidence>
<dbReference type="RefSeq" id="WP_152307937.1">
    <property type="nucleotide sequence ID" value="NZ_CP043617.1"/>
</dbReference>
<name>A0A5P8P2Q5_9BACT</name>
<dbReference type="Pfam" id="PF14064">
    <property type="entry name" value="HmuY"/>
    <property type="match status" value="1"/>
</dbReference>
<organism evidence="2 3">
    <name type="scientific">Sulfurimonas lithotrophica</name>
    <dbReference type="NCBI Taxonomy" id="2590022"/>
    <lineage>
        <taxon>Bacteria</taxon>
        <taxon>Pseudomonadati</taxon>
        <taxon>Campylobacterota</taxon>
        <taxon>Epsilonproteobacteria</taxon>
        <taxon>Campylobacterales</taxon>
        <taxon>Sulfurimonadaceae</taxon>
        <taxon>Sulfurimonas</taxon>
    </lineage>
</organism>
<evidence type="ECO:0000313" key="2">
    <source>
        <dbReference type="EMBL" id="QFR49989.1"/>
    </source>
</evidence>
<gene>
    <name evidence="2" type="ORF">FJR48_09735</name>
</gene>
<feature type="chain" id="PRO_5024992513" description="HmuY protein" evidence="1">
    <location>
        <begin position="25"/>
        <end position="366"/>
    </location>
</feature>
<dbReference type="OrthoDB" id="335087at2"/>
<proteinExistence type="predicted"/>
<dbReference type="PROSITE" id="PS51257">
    <property type="entry name" value="PROKAR_LIPOPROTEIN"/>
    <property type="match status" value="1"/>
</dbReference>
<sequence>MKLNKMYILSTLVSSMLILSGCGGDSGSSAVVIPNQSTAETTSMDASSGAETKFNLSSGLVDSTTWHFAYQKYLGFKTNGGSSGNGSITACVAKTYADLYDTNNNSVQSEFEALNATNTLSDFEAVSMDDCNSSAYIEDSIDTQIETSTWLDASYGPGGPVFSAKTDSNNSYIIRSADGNSYARVKVKSVDVNLSAGSRKLVLSSELWNGTAWTAAQDSPELDFSSSKAYWDLETNGLSDAANEWELAVSVAGQDYPLQVNGGASGDGNGGVGLVINEDATTVTDPTNTSEVYTYFADSATGALSSPGSYGPLEYGVAGGHLMWPTFAVYIIDDGVDKYKFQIISNNGQSGALSSGNLVIRYQKLD</sequence>
<protein>
    <recommendedName>
        <fullName evidence="4">HmuY protein</fullName>
    </recommendedName>
</protein>
<dbReference type="Proteomes" id="UP000326944">
    <property type="component" value="Chromosome"/>
</dbReference>
<evidence type="ECO:0000256" key="1">
    <source>
        <dbReference type="SAM" id="SignalP"/>
    </source>
</evidence>
<dbReference type="InterPro" id="IPR025921">
    <property type="entry name" value="HmuY"/>
</dbReference>
<dbReference type="KEGG" id="sulg:FJR48_09735"/>
<keyword evidence="1" id="KW-0732">Signal</keyword>
<reference evidence="2 3" key="1">
    <citation type="submission" date="2019-09" db="EMBL/GenBank/DDBJ databases">
        <title>Sulfurimonas gotlandica sp. nov., a chemoautotrophic and psychrotolerant epsilonproteobacterium isolated from a pelagic redoxcline, and an emended description of the genus Sulfurimonas.</title>
        <authorList>
            <person name="Wang S."/>
            <person name="Jiang L."/>
            <person name="Shao S."/>
        </authorList>
    </citation>
    <scope>NUCLEOTIDE SEQUENCE [LARGE SCALE GENOMIC DNA]</scope>
    <source>
        <strain evidence="2 3">GYSZ_1</strain>
    </source>
</reference>
<dbReference type="AlphaFoldDB" id="A0A5P8P2Q5"/>
<dbReference type="EMBL" id="CP043617">
    <property type="protein sequence ID" value="QFR49989.1"/>
    <property type="molecule type" value="Genomic_DNA"/>
</dbReference>
<feature type="signal peptide" evidence="1">
    <location>
        <begin position="1"/>
        <end position="24"/>
    </location>
</feature>